<reference evidence="2" key="1">
    <citation type="journal article" date="2014" name="Front. Microbiol.">
        <title>High frequency of phylogenetically diverse reductive dehalogenase-homologous genes in deep subseafloor sedimentary metagenomes.</title>
        <authorList>
            <person name="Kawai M."/>
            <person name="Futagami T."/>
            <person name="Toyoda A."/>
            <person name="Takaki Y."/>
            <person name="Nishi S."/>
            <person name="Hori S."/>
            <person name="Arai W."/>
            <person name="Tsubouchi T."/>
            <person name="Morono Y."/>
            <person name="Uchiyama I."/>
            <person name="Ito T."/>
            <person name="Fujiyama A."/>
            <person name="Inagaki F."/>
            <person name="Takami H."/>
        </authorList>
    </citation>
    <scope>NUCLEOTIDE SEQUENCE</scope>
    <source>
        <strain evidence="2">Expedition CK06-06</strain>
    </source>
</reference>
<feature type="region of interest" description="Disordered" evidence="1">
    <location>
        <begin position="1"/>
        <end position="21"/>
    </location>
</feature>
<feature type="non-terminal residue" evidence="2">
    <location>
        <position position="1"/>
    </location>
</feature>
<protein>
    <submittedName>
        <fullName evidence="2">Uncharacterized protein</fullName>
    </submittedName>
</protein>
<evidence type="ECO:0000256" key="1">
    <source>
        <dbReference type="SAM" id="MobiDB-lite"/>
    </source>
</evidence>
<name>X0UT91_9ZZZZ</name>
<dbReference type="AlphaFoldDB" id="X0UT91"/>
<comment type="caution">
    <text evidence="2">The sequence shown here is derived from an EMBL/GenBank/DDBJ whole genome shotgun (WGS) entry which is preliminary data.</text>
</comment>
<evidence type="ECO:0000313" key="2">
    <source>
        <dbReference type="EMBL" id="GAG03493.1"/>
    </source>
</evidence>
<feature type="compositionally biased region" description="Basic and acidic residues" evidence="1">
    <location>
        <begin position="11"/>
        <end position="21"/>
    </location>
</feature>
<gene>
    <name evidence="2" type="ORF">S01H1_43943</name>
</gene>
<organism evidence="2">
    <name type="scientific">marine sediment metagenome</name>
    <dbReference type="NCBI Taxonomy" id="412755"/>
    <lineage>
        <taxon>unclassified sequences</taxon>
        <taxon>metagenomes</taxon>
        <taxon>ecological metagenomes</taxon>
    </lineage>
</organism>
<dbReference type="EMBL" id="BARS01028012">
    <property type="protein sequence ID" value="GAG03493.1"/>
    <property type="molecule type" value="Genomic_DNA"/>
</dbReference>
<sequence length="146" mass="16005">YKQNEQIEGLVTEKTERSDRQDLADVDGEIAAFKEQYSEKYGINLEEPDAEGVSLTARILQHGIKTGNNQSFTEAAKAYLFDRTLEIANVNGRTAAAQAVQADHKAGIVGRSATPTGETNFDPTRMTEDKVDEMAAAELHRMLGTT</sequence>
<accession>X0UT91</accession>
<proteinExistence type="predicted"/>